<gene>
    <name evidence="12" type="ORF">SAMN05216516_10177</name>
</gene>
<dbReference type="InterPro" id="IPR036388">
    <property type="entry name" value="WH-like_DNA-bd_sf"/>
</dbReference>
<dbReference type="AlphaFoldDB" id="A0A1I4UEF5"/>
<evidence type="ECO:0000256" key="9">
    <source>
        <dbReference type="HAMAP-Rule" id="MF_00772"/>
    </source>
</evidence>
<dbReference type="GO" id="GO:0003908">
    <property type="term" value="F:methylated-DNA-[protein]-cysteine S-methyltransferase activity"/>
    <property type="evidence" value="ECO:0007669"/>
    <property type="project" value="UniProtKB-UniRule"/>
</dbReference>
<dbReference type="Proteomes" id="UP000242222">
    <property type="component" value="Unassembled WGS sequence"/>
</dbReference>
<evidence type="ECO:0000313" key="12">
    <source>
        <dbReference type="EMBL" id="SFM87332.1"/>
    </source>
</evidence>
<accession>A0A1I4UEF5</accession>
<evidence type="ECO:0000313" key="13">
    <source>
        <dbReference type="Proteomes" id="UP000242222"/>
    </source>
</evidence>
<evidence type="ECO:0000256" key="7">
    <source>
        <dbReference type="ARBA" id="ARBA00023204"/>
    </source>
</evidence>
<evidence type="ECO:0000256" key="8">
    <source>
        <dbReference type="ARBA" id="ARBA00049348"/>
    </source>
</evidence>
<comment type="function">
    <text evidence="9">Involved in the cellular defense against the biological effects of O6-methylguanine (O6-MeG) and O4-methylthymine (O4-MeT) in DNA. Repairs the methylated nucleobase in DNA by stoichiometrically transferring the methyl group to a cysteine residue in the enzyme. This is a suicide reaction: the enzyme is irreversibly inactivated.</text>
</comment>
<keyword evidence="4 9" id="KW-0489">Methyltransferase</keyword>
<evidence type="ECO:0000256" key="4">
    <source>
        <dbReference type="ARBA" id="ARBA00022603"/>
    </source>
</evidence>
<comment type="subcellular location">
    <subcellularLocation>
        <location evidence="9">Cytoplasm</location>
    </subcellularLocation>
</comment>
<evidence type="ECO:0000256" key="2">
    <source>
        <dbReference type="ARBA" id="ARBA00008711"/>
    </source>
</evidence>
<feature type="active site" description="Nucleophile; methyl group acceptor" evidence="9">
    <location>
        <position position="130"/>
    </location>
</feature>
<name>A0A1I4UEF5_9GAMM</name>
<evidence type="ECO:0000256" key="3">
    <source>
        <dbReference type="ARBA" id="ARBA00022490"/>
    </source>
</evidence>
<keyword evidence="13" id="KW-1185">Reference proteome</keyword>
<protein>
    <recommendedName>
        <fullName evidence="9">Methylated-DNA--protein-cysteine methyltransferase</fullName>
        <ecNumber evidence="9">2.1.1.63</ecNumber>
    </recommendedName>
    <alternativeName>
        <fullName evidence="9">6-O-methylguanine-DNA methyltransferase</fullName>
        <shortName evidence="9">MGMT</shortName>
    </alternativeName>
    <alternativeName>
        <fullName evidence="9">O-6-methylguanine-DNA-alkyltransferase</fullName>
    </alternativeName>
</protein>
<dbReference type="GO" id="GO:0032259">
    <property type="term" value="P:methylation"/>
    <property type="evidence" value="ECO:0007669"/>
    <property type="project" value="UniProtKB-KW"/>
</dbReference>
<dbReference type="Gene3D" id="1.10.10.10">
    <property type="entry name" value="Winged helix-like DNA-binding domain superfamily/Winged helix DNA-binding domain"/>
    <property type="match status" value="1"/>
</dbReference>
<dbReference type="NCBIfam" id="TIGR00589">
    <property type="entry name" value="ogt"/>
    <property type="match status" value="1"/>
</dbReference>
<comment type="catalytic activity">
    <reaction evidence="1 9">
        <text>a 4-O-methyl-thymidine in DNA + L-cysteinyl-[protein] = a thymidine in DNA + S-methyl-L-cysteinyl-[protein]</text>
        <dbReference type="Rhea" id="RHEA:53428"/>
        <dbReference type="Rhea" id="RHEA-COMP:10131"/>
        <dbReference type="Rhea" id="RHEA-COMP:10132"/>
        <dbReference type="Rhea" id="RHEA-COMP:13555"/>
        <dbReference type="Rhea" id="RHEA-COMP:13556"/>
        <dbReference type="ChEBI" id="CHEBI:29950"/>
        <dbReference type="ChEBI" id="CHEBI:82612"/>
        <dbReference type="ChEBI" id="CHEBI:137386"/>
        <dbReference type="ChEBI" id="CHEBI:137387"/>
        <dbReference type="EC" id="2.1.1.63"/>
    </reaction>
</comment>
<keyword evidence="3 9" id="KW-0963">Cytoplasm</keyword>
<comment type="miscellaneous">
    <text evidence="9">This enzyme catalyzes only one turnover and therefore is not strictly catalytic. According to one definition, an enzyme is a biocatalyst that acts repeatedly and over many reaction cycles.</text>
</comment>
<evidence type="ECO:0000259" key="11">
    <source>
        <dbReference type="Pfam" id="PF02870"/>
    </source>
</evidence>
<dbReference type="STRING" id="1367852.SAMN05216516_10177"/>
<dbReference type="Gene3D" id="3.30.160.70">
    <property type="entry name" value="Methylated DNA-protein cysteine methyltransferase domain"/>
    <property type="match status" value="1"/>
</dbReference>
<dbReference type="InterPro" id="IPR036631">
    <property type="entry name" value="MGMT_N_sf"/>
</dbReference>
<dbReference type="InterPro" id="IPR036217">
    <property type="entry name" value="MethylDNA_cys_MeTrfase_DNAb"/>
</dbReference>
<feature type="domain" description="Methylated-DNA-[protein]-cysteine S-methyltransferase DNA binding" evidence="10">
    <location>
        <begin position="79"/>
        <end position="158"/>
    </location>
</feature>
<dbReference type="Pfam" id="PF01035">
    <property type="entry name" value="DNA_binding_1"/>
    <property type="match status" value="1"/>
</dbReference>
<dbReference type="PANTHER" id="PTHR10815">
    <property type="entry name" value="METHYLATED-DNA--PROTEIN-CYSTEINE METHYLTRANSFERASE"/>
    <property type="match status" value="1"/>
</dbReference>
<keyword evidence="5 9" id="KW-0808">Transferase</keyword>
<dbReference type="InterPro" id="IPR008332">
    <property type="entry name" value="MethylG_MeTrfase_N"/>
</dbReference>
<dbReference type="InterPro" id="IPR014048">
    <property type="entry name" value="MethylDNA_cys_MeTrfase_DNA-bd"/>
</dbReference>
<dbReference type="EMBL" id="FOVC01000001">
    <property type="protein sequence ID" value="SFM87332.1"/>
    <property type="molecule type" value="Genomic_DNA"/>
</dbReference>
<dbReference type="PROSITE" id="PS00374">
    <property type="entry name" value="MGMT"/>
    <property type="match status" value="1"/>
</dbReference>
<dbReference type="InterPro" id="IPR023546">
    <property type="entry name" value="MGMT"/>
</dbReference>
<dbReference type="RefSeq" id="WP_092873636.1">
    <property type="nucleotide sequence ID" value="NZ_FOVC01000001.1"/>
</dbReference>
<dbReference type="GO" id="GO:0005737">
    <property type="term" value="C:cytoplasm"/>
    <property type="evidence" value="ECO:0007669"/>
    <property type="project" value="UniProtKB-SubCell"/>
</dbReference>
<evidence type="ECO:0000256" key="6">
    <source>
        <dbReference type="ARBA" id="ARBA00022763"/>
    </source>
</evidence>
<evidence type="ECO:0000256" key="5">
    <source>
        <dbReference type="ARBA" id="ARBA00022679"/>
    </source>
</evidence>
<evidence type="ECO:0000259" key="10">
    <source>
        <dbReference type="Pfam" id="PF01035"/>
    </source>
</evidence>
<comment type="catalytic activity">
    <reaction evidence="8 9">
        <text>a 6-O-methyl-2'-deoxyguanosine in DNA + L-cysteinyl-[protein] = S-methyl-L-cysteinyl-[protein] + a 2'-deoxyguanosine in DNA</text>
        <dbReference type="Rhea" id="RHEA:24000"/>
        <dbReference type="Rhea" id="RHEA-COMP:10131"/>
        <dbReference type="Rhea" id="RHEA-COMP:10132"/>
        <dbReference type="Rhea" id="RHEA-COMP:11367"/>
        <dbReference type="Rhea" id="RHEA-COMP:11368"/>
        <dbReference type="ChEBI" id="CHEBI:29950"/>
        <dbReference type="ChEBI" id="CHEBI:82612"/>
        <dbReference type="ChEBI" id="CHEBI:85445"/>
        <dbReference type="ChEBI" id="CHEBI:85448"/>
        <dbReference type="EC" id="2.1.1.63"/>
    </reaction>
</comment>
<organism evidence="12 13">
    <name type="scientific">Izhakiella capsodis</name>
    <dbReference type="NCBI Taxonomy" id="1367852"/>
    <lineage>
        <taxon>Bacteria</taxon>
        <taxon>Pseudomonadati</taxon>
        <taxon>Pseudomonadota</taxon>
        <taxon>Gammaproteobacteria</taxon>
        <taxon>Enterobacterales</taxon>
        <taxon>Erwiniaceae</taxon>
        <taxon>Izhakiella</taxon>
    </lineage>
</organism>
<dbReference type="GO" id="GO:0006307">
    <property type="term" value="P:DNA alkylation repair"/>
    <property type="evidence" value="ECO:0007669"/>
    <property type="project" value="UniProtKB-UniRule"/>
</dbReference>
<dbReference type="OrthoDB" id="9802228at2"/>
<sequence>MSYYRKTTLTPVGELELIASDKGLSAILWEHERAIRLKRTPIVNRPEHPVLLQTARQLEEYFAGERRIFDLPLDLIGSDFQKKVWAALLTIPFGETRSYAVIAAQIGRPAAVRAVGSANHQNPLSVVVPCHRVIGRNGQLTGYAGGLEVKALLLNLESITSSQKKLSNGQNGDR</sequence>
<feature type="domain" description="Methylguanine DNA methyltransferase ribonuclease-like" evidence="11">
    <location>
        <begin position="4"/>
        <end position="75"/>
    </location>
</feature>
<reference evidence="13" key="1">
    <citation type="submission" date="2016-10" db="EMBL/GenBank/DDBJ databases">
        <authorList>
            <person name="Varghese N."/>
            <person name="Submissions S."/>
        </authorList>
    </citation>
    <scope>NUCLEOTIDE SEQUENCE [LARGE SCALE GENOMIC DNA]</scope>
    <source>
        <strain evidence="13">N6PO6</strain>
    </source>
</reference>
<dbReference type="CDD" id="cd06445">
    <property type="entry name" value="ATase"/>
    <property type="match status" value="1"/>
</dbReference>
<dbReference type="EC" id="2.1.1.63" evidence="9"/>
<proteinExistence type="inferred from homology"/>
<comment type="similarity">
    <text evidence="2 9">Belongs to the MGMT family.</text>
</comment>
<dbReference type="InterPro" id="IPR001497">
    <property type="entry name" value="MethylDNA_cys_MeTrfase_AS"/>
</dbReference>
<dbReference type="PANTHER" id="PTHR10815:SF5">
    <property type="entry name" value="METHYLATED-DNA--PROTEIN-CYSTEINE METHYLTRANSFERASE"/>
    <property type="match status" value="1"/>
</dbReference>
<dbReference type="SUPFAM" id="SSF53155">
    <property type="entry name" value="Methylated DNA-protein cysteine methyltransferase domain"/>
    <property type="match status" value="1"/>
</dbReference>
<evidence type="ECO:0000256" key="1">
    <source>
        <dbReference type="ARBA" id="ARBA00001286"/>
    </source>
</evidence>
<dbReference type="FunFam" id="1.10.10.10:FF:000214">
    <property type="entry name" value="Methylated-DNA--protein-cysteine methyltransferase"/>
    <property type="match status" value="1"/>
</dbReference>
<dbReference type="HAMAP" id="MF_00772">
    <property type="entry name" value="OGT"/>
    <property type="match status" value="1"/>
</dbReference>
<dbReference type="SUPFAM" id="SSF46767">
    <property type="entry name" value="Methylated DNA-protein cysteine methyltransferase, C-terminal domain"/>
    <property type="match status" value="1"/>
</dbReference>
<keyword evidence="7 9" id="KW-0234">DNA repair</keyword>
<keyword evidence="6 9" id="KW-0227">DNA damage</keyword>
<dbReference type="Pfam" id="PF02870">
    <property type="entry name" value="Methyltransf_1N"/>
    <property type="match status" value="1"/>
</dbReference>